<reference evidence="1" key="1">
    <citation type="submission" date="2022-04" db="EMBL/GenBank/DDBJ databases">
        <title>Genome of the entomopathogenic fungus Entomophthora muscae.</title>
        <authorList>
            <person name="Elya C."/>
            <person name="Lovett B.R."/>
            <person name="Lee E."/>
            <person name="Macias A.M."/>
            <person name="Hajek A.E."/>
            <person name="De Bivort B.L."/>
            <person name="Kasson M.T."/>
            <person name="De Fine Licht H.H."/>
            <person name="Stajich J.E."/>
        </authorList>
    </citation>
    <scope>NUCLEOTIDE SEQUENCE</scope>
    <source>
        <strain evidence="1">Berkeley</strain>
    </source>
</reference>
<sequence>MALKLLSLVYLLVSGERFVPQNIDGVPYRQLGNDIMKSPGDLREYAGVELENGLQVLIISDPRATKSGAALTVSTGSQDDPSKIPGMANLCRHMIGRGSERYPEPYAYTQFMEINGGSASSTLTYGQATFSFEVGNWALEGGLDRLSQLFIKPIFDKEGLIQEASAINLQFLNRKSSLLSQFAQAASASINSTHPFTGLLTGNLETLISGPKKRRCDVYSLTEYHYITHYSSNLMKLVVIGVQDIGTLKEMVIPKFTLIPNRNIKEPNIGSPFNVKNLARKVVIRTYMILDRFIISFALEPVKSVAGLLQLEFFKYMLRSKERGSFAGLLKARGLGRNLDCGEFQVFRSFTTLDIEIAVTRDGHEKEYQVVELLFAYIDAIKQQGTTSGRYQEFIEYTNSRSPPYGSLKNQAGRLVDRLHQTQEFHSVLGYYDHVPFDRESLLSTLDQFNLSNFILYEGKAFNGTFKTEPWYGAKYISSSFLQELLEKLRSVTAEDFAIVLPEVKEIKFLSQPEKDEFSIVI</sequence>
<gene>
    <name evidence="1" type="ORF">DSO57_1004450</name>
</gene>
<proteinExistence type="predicted"/>
<evidence type="ECO:0000313" key="1">
    <source>
        <dbReference type="EMBL" id="KAJ9086388.1"/>
    </source>
</evidence>
<comment type="caution">
    <text evidence="1">The sequence shown here is derived from an EMBL/GenBank/DDBJ whole genome shotgun (WGS) entry which is preliminary data.</text>
</comment>
<dbReference type="Proteomes" id="UP001165960">
    <property type="component" value="Unassembled WGS sequence"/>
</dbReference>
<evidence type="ECO:0000313" key="2">
    <source>
        <dbReference type="Proteomes" id="UP001165960"/>
    </source>
</evidence>
<organism evidence="1 2">
    <name type="scientific">Entomophthora muscae</name>
    <dbReference type="NCBI Taxonomy" id="34485"/>
    <lineage>
        <taxon>Eukaryota</taxon>
        <taxon>Fungi</taxon>
        <taxon>Fungi incertae sedis</taxon>
        <taxon>Zoopagomycota</taxon>
        <taxon>Entomophthoromycotina</taxon>
        <taxon>Entomophthoromycetes</taxon>
        <taxon>Entomophthorales</taxon>
        <taxon>Entomophthoraceae</taxon>
        <taxon>Entomophthora</taxon>
    </lineage>
</organism>
<dbReference type="EMBL" id="QTSX02000721">
    <property type="protein sequence ID" value="KAJ9086388.1"/>
    <property type="molecule type" value="Genomic_DNA"/>
</dbReference>
<name>A0ACC2UHR6_9FUNG</name>
<protein>
    <submittedName>
        <fullName evidence="1">Uncharacterized protein</fullName>
    </submittedName>
</protein>
<keyword evidence="2" id="KW-1185">Reference proteome</keyword>
<accession>A0ACC2UHR6</accession>